<gene>
    <name evidence="5" type="primary">takP_2</name>
    <name evidence="5" type="ORF">STARVERO_01618</name>
</gene>
<dbReference type="InterPro" id="IPR038404">
    <property type="entry name" value="TRAP_DctP_sf"/>
</dbReference>
<dbReference type="Gene3D" id="3.40.190.170">
    <property type="entry name" value="Bacterial extracellular solute-binding protein, family 7"/>
    <property type="match status" value="1"/>
</dbReference>
<dbReference type="PANTHER" id="PTHR33376:SF5">
    <property type="entry name" value="EXTRACYTOPLASMIC SOLUTE RECEPTOR PROTEIN"/>
    <property type="match status" value="1"/>
</dbReference>
<evidence type="ECO:0000256" key="2">
    <source>
        <dbReference type="PIRSR" id="PIRSR039026-1"/>
    </source>
</evidence>
<dbReference type="NCBIfam" id="NF037995">
    <property type="entry name" value="TRAP_S1"/>
    <property type="match status" value="1"/>
</dbReference>
<reference evidence="5 6" key="1">
    <citation type="submission" date="2019-12" db="EMBL/GenBank/DDBJ databases">
        <authorList>
            <person name="Reyes-Prieto M."/>
        </authorList>
    </citation>
    <scope>NUCLEOTIDE SEQUENCE [LARGE SCALE GENOMIC DNA]</scope>
    <source>
        <strain evidence="5">HF14-78462</strain>
    </source>
</reference>
<dbReference type="EMBL" id="CACSAS010000001">
    <property type="protein sequence ID" value="CAA0093379.1"/>
    <property type="molecule type" value="Genomic_DNA"/>
</dbReference>
<dbReference type="InterPro" id="IPR018389">
    <property type="entry name" value="DctP_fam"/>
</dbReference>
<feature type="chain" id="PRO_5024852580" evidence="4">
    <location>
        <begin position="34"/>
        <end position="370"/>
    </location>
</feature>
<name>A0A5S9NS69_9HYPH</name>
<protein>
    <submittedName>
        <fullName evidence="5">Alpha-keto acid-binding periplasmic protein TakP</fullName>
    </submittedName>
</protein>
<dbReference type="AlphaFoldDB" id="A0A5S9NS69"/>
<dbReference type="GO" id="GO:0043177">
    <property type="term" value="F:organic acid binding"/>
    <property type="evidence" value="ECO:0007669"/>
    <property type="project" value="InterPro"/>
</dbReference>
<feature type="binding site" evidence="3">
    <location>
        <position position="222"/>
    </location>
    <ligand>
        <name>Na(+)</name>
        <dbReference type="ChEBI" id="CHEBI:29101"/>
    </ligand>
</feature>
<dbReference type="GO" id="GO:0055085">
    <property type="term" value="P:transmembrane transport"/>
    <property type="evidence" value="ECO:0007669"/>
    <property type="project" value="InterPro"/>
</dbReference>
<evidence type="ECO:0000313" key="6">
    <source>
        <dbReference type="Proteomes" id="UP000433050"/>
    </source>
</evidence>
<dbReference type="GO" id="GO:0046872">
    <property type="term" value="F:metal ion binding"/>
    <property type="evidence" value="ECO:0007669"/>
    <property type="project" value="UniProtKB-KW"/>
</dbReference>
<feature type="binding site" evidence="3">
    <location>
        <position position="221"/>
    </location>
    <ligand>
        <name>substrate</name>
    </ligand>
</feature>
<dbReference type="GO" id="GO:0015849">
    <property type="term" value="P:organic acid transport"/>
    <property type="evidence" value="ECO:0007669"/>
    <property type="project" value="InterPro"/>
</dbReference>
<organism evidence="5 6">
    <name type="scientific">Starkeya nomas</name>
    <dbReference type="NCBI Taxonomy" id="2666134"/>
    <lineage>
        <taxon>Bacteria</taxon>
        <taxon>Pseudomonadati</taxon>
        <taxon>Pseudomonadota</taxon>
        <taxon>Alphaproteobacteria</taxon>
        <taxon>Hyphomicrobiales</taxon>
        <taxon>Xanthobacteraceae</taxon>
        <taxon>Starkeya</taxon>
    </lineage>
</organism>
<dbReference type="Gene3D" id="3.40.190.10">
    <property type="entry name" value="Periplasmic binding protein-like II"/>
    <property type="match status" value="1"/>
</dbReference>
<dbReference type="Pfam" id="PF03480">
    <property type="entry name" value="DctP"/>
    <property type="match status" value="1"/>
</dbReference>
<dbReference type="Proteomes" id="UP000433050">
    <property type="component" value="Unassembled WGS sequence"/>
</dbReference>
<feature type="signal peptide" evidence="4">
    <location>
        <begin position="1"/>
        <end position="33"/>
    </location>
</feature>
<dbReference type="PIRSF" id="PIRSF039026">
    <property type="entry name" value="SiaP"/>
    <property type="match status" value="1"/>
</dbReference>
<evidence type="ECO:0000256" key="3">
    <source>
        <dbReference type="PIRSR" id="PIRSR039026-2"/>
    </source>
</evidence>
<feature type="binding site" evidence="3">
    <location>
        <position position="247"/>
    </location>
    <ligand>
        <name>substrate</name>
    </ligand>
</feature>
<proteinExistence type="predicted"/>
<sequence>MSTPVSAPTSRRRLLKGAGLAAAASAIAAPAVAQTAPQIRWRLTSSYPKSLDTIYGSSLLLAKYVGEATDGRFTIDVFAPGEIVPGLQAFDAVQNRTVELAQTALYYYIGKNPAFAPFTTMPFGLNARQQTAWLYHGGGLELQNAFLAKSGVIGFAGGNTGAQMGGWFRKEIKGIADIKGLKMRLPGIAGQVLARLGLVPQNLAGGDIYPALEKGTIDAAEFVGPVDDEKLGFNRVAPYYYYPGWWEGGPTIHFVANLQAWNELPKPYKAAFEAAAAYANADMLAKYDARNPGALRRLVAGGAQLRAFPQEVMDAAYAENSALMAEISAKNADFKTIYDSMLAFRNEEYLWWQVGEYPYDGYMIRARTRG</sequence>
<dbReference type="GO" id="GO:0031317">
    <property type="term" value="C:tripartite ATP-independent periplasmic transporter complex"/>
    <property type="evidence" value="ECO:0007669"/>
    <property type="project" value="InterPro"/>
</dbReference>
<evidence type="ECO:0000256" key="1">
    <source>
        <dbReference type="ARBA" id="ARBA00022729"/>
    </source>
</evidence>
<feature type="binding site" evidence="2">
    <location>
        <position position="184"/>
    </location>
    <ligand>
        <name>substrate</name>
    </ligand>
</feature>
<dbReference type="PROSITE" id="PS51318">
    <property type="entry name" value="TAT"/>
    <property type="match status" value="1"/>
</dbReference>
<dbReference type="InterPro" id="IPR006311">
    <property type="entry name" value="TAT_signal"/>
</dbReference>
<keyword evidence="3" id="KW-0479">Metal-binding</keyword>
<dbReference type="CDD" id="cd13682">
    <property type="entry name" value="PBP2_TRAP_alpha-ketoacid"/>
    <property type="match status" value="1"/>
</dbReference>
<evidence type="ECO:0000313" key="5">
    <source>
        <dbReference type="EMBL" id="CAA0093379.1"/>
    </source>
</evidence>
<dbReference type="InterPro" id="IPR026289">
    <property type="entry name" value="SBP_TakP-like"/>
</dbReference>
<dbReference type="RefSeq" id="WP_159598477.1">
    <property type="nucleotide sequence ID" value="NZ_CACSAS010000001.1"/>
</dbReference>
<feature type="binding site" evidence="2">
    <location>
        <position position="163"/>
    </location>
    <ligand>
        <name>substrate</name>
    </ligand>
</feature>
<evidence type="ECO:0000256" key="4">
    <source>
        <dbReference type="SAM" id="SignalP"/>
    </source>
</evidence>
<keyword evidence="1 4" id="KW-0732">Signal</keyword>
<keyword evidence="6" id="KW-1185">Reference proteome</keyword>
<dbReference type="PANTHER" id="PTHR33376">
    <property type="match status" value="1"/>
</dbReference>
<accession>A0A5S9NS69</accession>
<dbReference type="SUPFAM" id="SSF53850">
    <property type="entry name" value="Periplasmic binding protein-like II"/>
    <property type="match status" value="1"/>
</dbReference>
<dbReference type="InterPro" id="IPR041722">
    <property type="entry name" value="TakP/all3028"/>
</dbReference>